<evidence type="ECO:0000313" key="6">
    <source>
        <dbReference type="EMBL" id="KAH7932122.1"/>
    </source>
</evidence>
<proteinExistence type="inferred from homology"/>
<dbReference type="VEuPathDB" id="VectorBase:LOC119187686"/>
<dbReference type="PANTHER" id="PTHR11610:SF173">
    <property type="entry name" value="LIPASE DOMAIN-CONTAINING PROTEIN-RELATED"/>
    <property type="match status" value="1"/>
</dbReference>
<comment type="caution">
    <text evidence="6">The sequence shown here is derived from an EMBL/GenBank/DDBJ whole genome shotgun (WGS) entry which is preliminary data.</text>
</comment>
<dbReference type="SUPFAM" id="SSF53474">
    <property type="entry name" value="alpha/beta-Hydrolases"/>
    <property type="match status" value="1"/>
</dbReference>
<dbReference type="Gene3D" id="3.40.50.1820">
    <property type="entry name" value="alpha/beta hydrolase"/>
    <property type="match status" value="1"/>
</dbReference>
<comment type="subcellular location">
    <subcellularLocation>
        <location evidence="1">Secreted</location>
    </subcellularLocation>
</comment>
<dbReference type="InterPro" id="IPR000734">
    <property type="entry name" value="TAG_lipase"/>
</dbReference>
<gene>
    <name evidence="6" type="ORF">HPB51_029539</name>
</gene>
<dbReference type="EMBL" id="JABSTU010006836">
    <property type="protein sequence ID" value="KAH7932122.1"/>
    <property type="molecule type" value="Genomic_DNA"/>
</dbReference>
<evidence type="ECO:0000313" key="7">
    <source>
        <dbReference type="Proteomes" id="UP000821866"/>
    </source>
</evidence>
<evidence type="ECO:0000256" key="2">
    <source>
        <dbReference type="ARBA" id="ARBA00010701"/>
    </source>
</evidence>
<sequence length="388" mass="43096">MVFAEWAASISGASRSRHIRYDRSPRSRSVRFRRGALAQENSVAEGTVMDFEAIHENIEHAASQEMPERDKVCYNVVGCFDMRGLLAHIRLLPKSPAELATRFRLHSRSGTDILDIYAAGGMSLSRAYRPGAPLKILTHGLGGNGNLTYLNQMKDAFLRLEDGNVVVVDWARGASLRDYAQACANSELVGREVAFLVSSLTHNGLVLPWNVHLIGFSLGAQLMGFAARRLARTYGLKAGRLTALDCAAPLFEFRGLHPRKQDVLYLDAVHTSAGTNLLMGHVGLRRPFGHIDFYPNGGMQQKGCEDKGLACSHERAYLFFGESLRQWTRCRFKSIAWPEGCRFYSGKRCGRGPAMGLEFGRMGYFSPSTKARGVHYLETNAELPFCKE</sequence>
<dbReference type="PANTHER" id="PTHR11610">
    <property type="entry name" value="LIPASE"/>
    <property type="match status" value="1"/>
</dbReference>
<feature type="domain" description="Lipase" evidence="5">
    <location>
        <begin position="72"/>
        <end position="385"/>
    </location>
</feature>
<dbReference type="AlphaFoldDB" id="A0A9J6CUC5"/>
<evidence type="ECO:0000256" key="3">
    <source>
        <dbReference type="ARBA" id="ARBA00022525"/>
    </source>
</evidence>
<dbReference type="PRINTS" id="PR00821">
    <property type="entry name" value="TAGLIPASE"/>
</dbReference>
<dbReference type="Proteomes" id="UP000821866">
    <property type="component" value="Unassembled WGS sequence"/>
</dbReference>
<dbReference type="InterPro" id="IPR013818">
    <property type="entry name" value="Lipase"/>
</dbReference>
<dbReference type="InterPro" id="IPR029058">
    <property type="entry name" value="AB_hydrolase_fold"/>
</dbReference>
<name>A0A9J6CUC5_RHIMP</name>
<dbReference type="Pfam" id="PF00151">
    <property type="entry name" value="Lipase"/>
    <property type="match status" value="1"/>
</dbReference>
<evidence type="ECO:0000259" key="5">
    <source>
        <dbReference type="Pfam" id="PF00151"/>
    </source>
</evidence>
<evidence type="ECO:0000256" key="4">
    <source>
        <dbReference type="RuleBase" id="RU004262"/>
    </source>
</evidence>
<organism evidence="6 7">
    <name type="scientific">Rhipicephalus microplus</name>
    <name type="common">Cattle tick</name>
    <name type="synonym">Boophilus microplus</name>
    <dbReference type="NCBI Taxonomy" id="6941"/>
    <lineage>
        <taxon>Eukaryota</taxon>
        <taxon>Metazoa</taxon>
        <taxon>Ecdysozoa</taxon>
        <taxon>Arthropoda</taxon>
        <taxon>Chelicerata</taxon>
        <taxon>Arachnida</taxon>
        <taxon>Acari</taxon>
        <taxon>Parasitiformes</taxon>
        <taxon>Ixodida</taxon>
        <taxon>Ixodoidea</taxon>
        <taxon>Ixodidae</taxon>
        <taxon>Rhipicephalinae</taxon>
        <taxon>Rhipicephalus</taxon>
        <taxon>Boophilus</taxon>
    </lineage>
</organism>
<dbReference type="FunFam" id="3.40.50.1820:FF:000537">
    <property type="entry name" value="Ves G 1 allergen, putative"/>
    <property type="match status" value="1"/>
</dbReference>
<reference evidence="6" key="2">
    <citation type="submission" date="2021-09" db="EMBL/GenBank/DDBJ databases">
        <authorList>
            <person name="Jia N."/>
            <person name="Wang J."/>
            <person name="Shi W."/>
            <person name="Du L."/>
            <person name="Sun Y."/>
            <person name="Zhan W."/>
            <person name="Jiang J."/>
            <person name="Wang Q."/>
            <person name="Zhang B."/>
            <person name="Ji P."/>
            <person name="Sakyi L.B."/>
            <person name="Cui X."/>
            <person name="Yuan T."/>
            <person name="Jiang B."/>
            <person name="Yang W."/>
            <person name="Lam T.T.-Y."/>
            <person name="Chang Q."/>
            <person name="Ding S."/>
            <person name="Wang X."/>
            <person name="Zhu J."/>
            <person name="Ruan X."/>
            <person name="Zhao L."/>
            <person name="Wei J."/>
            <person name="Que T."/>
            <person name="Du C."/>
            <person name="Cheng J."/>
            <person name="Dai P."/>
            <person name="Han X."/>
            <person name="Huang E."/>
            <person name="Gao Y."/>
            <person name="Liu J."/>
            <person name="Shao H."/>
            <person name="Ye R."/>
            <person name="Li L."/>
            <person name="Wei W."/>
            <person name="Wang X."/>
            <person name="Wang C."/>
            <person name="Huo Q."/>
            <person name="Li W."/>
            <person name="Guo W."/>
            <person name="Chen H."/>
            <person name="Chen S."/>
            <person name="Zhou L."/>
            <person name="Zhou L."/>
            <person name="Ni X."/>
            <person name="Tian J."/>
            <person name="Zhou Y."/>
            <person name="Sheng Y."/>
            <person name="Liu T."/>
            <person name="Pan Y."/>
            <person name="Xia L."/>
            <person name="Li J."/>
            <person name="Zhao F."/>
            <person name="Cao W."/>
        </authorList>
    </citation>
    <scope>NUCLEOTIDE SEQUENCE</scope>
    <source>
        <strain evidence="6">Rmic-2018</strain>
        <tissue evidence="6">Larvae</tissue>
    </source>
</reference>
<accession>A0A9J6CUC5</accession>
<comment type="similarity">
    <text evidence="2 4">Belongs to the AB hydrolase superfamily. Lipase family.</text>
</comment>
<evidence type="ECO:0000256" key="1">
    <source>
        <dbReference type="ARBA" id="ARBA00004613"/>
    </source>
</evidence>
<protein>
    <recommendedName>
        <fullName evidence="5">Lipase domain-containing protein</fullName>
    </recommendedName>
</protein>
<dbReference type="GO" id="GO:0005615">
    <property type="term" value="C:extracellular space"/>
    <property type="evidence" value="ECO:0007669"/>
    <property type="project" value="TreeGrafter"/>
</dbReference>
<dbReference type="GO" id="GO:0016042">
    <property type="term" value="P:lipid catabolic process"/>
    <property type="evidence" value="ECO:0007669"/>
    <property type="project" value="TreeGrafter"/>
</dbReference>
<dbReference type="GO" id="GO:0016298">
    <property type="term" value="F:lipase activity"/>
    <property type="evidence" value="ECO:0007669"/>
    <property type="project" value="InterPro"/>
</dbReference>
<keyword evidence="3" id="KW-0964">Secreted</keyword>
<reference evidence="6" key="1">
    <citation type="journal article" date="2020" name="Cell">
        <title>Large-Scale Comparative Analyses of Tick Genomes Elucidate Their Genetic Diversity and Vector Capacities.</title>
        <authorList>
            <consortium name="Tick Genome and Microbiome Consortium (TIGMIC)"/>
            <person name="Jia N."/>
            <person name="Wang J."/>
            <person name="Shi W."/>
            <person name="Du L."/>
            <person name="Sun Y."/>
            <person name="Zhan W."/>
            <person name="Jiang J.F."/>
            <person name="Wang Q."/>
            <person name="Zhang B."/>
            <person name="Ji P."/>
            <person name="Bell-Sakyi L."/>
            <person name="Cui X.M."/>
            <person name="Yuan T.T."/>
            <person name="Jiang B.G."/>
            <person name="Yang W.F."/>
            <person name="Lam T.T."/>
            <person name="Chang Q.C."/>
            <person name="Ding S.J."/>
            <person name="Wang X.J."/>
            <person name="Zhu J.G."/>
            <person name="Ruan X.D."/>
            <person name="Zhao L."/>
            <person name="Wei J.T."/>
            <person name="Ye R.Z."/>
            <person name="Que T.C."/>
            <person name="Du C.H."/>
            <person name="Zhou Y.H."/>
            <person name="Cheng J.X."/>
            <person name="Dai P.F."/>
            <person name="Guo W.B."/>
            <person name="Han X.H."/>
            <person name="Huang E.J."/>
            <person name="Li L.F."/>
            <person name="Wei W."/>
            <person name="Gao Y.C."/>
            <person name="Liu J.Z."/>
            <person name="Shao H.Z."/>
            <person name="Wang X."/>
            <person name="Wang C.C."/>
            <person name="Yang T.C."/>
            <person name="Huo Q.B."/>
            <person name="Li W."/>
            <person name="Chen H.Y."/>
            <person name="Chen S.E."/>
            <person name="Zhou L.G."/>
            <person name="Ni X.B."/>
            <person name="Tian J.H."/>
            <person name="Sheng Y."/>
            <person name="Liu T."/>
            <person name="Pan Y.S."/>
            <person name="Xia L.Y."/>
            <person name="Li J."/>
            <person name="Zhao F."/>
            <person name="Cao W.C."/>
        </authorList>
    </citation>
    <scope>NUCLEOTIDE SEQUENCE</scope>
    <source>
        <strain evidence="6">Rmic-2018</strain>
    </source>
</reference>
<keyword evidence="7" id="KW-1185">Reference proteome</keyword>